<feature type="transmembrane region" description="Helical" evidence="6">
    <location>
        <begin position="7"/>
        <end position="25"/>
    </location>
</feature>
<protein>
    <submittedName>
        <fullName evidence="7">MFS transporter</fullName>
    </submittedName>
</protein>
<sequence>GIFNTVFSLMCILGMLTLGVLLSYYDFKISYLLILIPGIAGFFMLFLINDLKISKTIDFKEGLKNFFNPKFLIFLPLYVAQGFLFSLTIGIIPIEIKSMFSEIFIGIFGMLFYLIPLFSAYRVGKISDRIGRPALFVTFYILIGTAMLILLNKENFIIGISVFAVAFSFTKVLLIAYVGDLCKGKNLESGNALFNTALNLGVVFGFLTLMLIENNNMDNNLIYIISFFITILSLLGFVAKRKFK</sequence>
<feature type="transmembrane region" description="Helical" evidence="6">
    <location>
        <begin position="157"/>
        <end position="178"/>
    </location>
</feature>
<dbReference type="InterPro" id="IPR036259">
    <property type="entry name" value="MFS_trans_sf"/>
</dbReference>
<evidence type="ECO:0000256" key="1">
    <source>
        <dbReference type="ARBA" id="ARBA00004651"/>
    </source>
</evidence>
<dbReference type="EMBL" id="JAACVF010000061">
    <property type="protein sequence ID" value="NCN64934.1"/>
    <property type="molecule type" value="Genomic_DNA"/>
</dbReference>
<comment type="subcellular location">
    <subcellularLocation>
        <location evidence="1">Cell membrane</location>
        <topology evidence="1">Multi-pass membrane protein</topology>
    </subcellularLocation>
</comment>
<evidence type="ECO:0000256" key="4">
    <source>
        <dbReference type="ARBA" id="ARBA00022989"/>
    </source>
</evidence>
<dbReference type="Gene3D" id="1.20.1250.20">
    <property type="entry name" value="MFS general substrate transporter like domains"/>
    <property type="match status" value="1"/>
</dbReference>
<dbReference type="PANTHER" id="PTHR42688">
    <property type="entry name" value="CONSERVED PROTEIN"/>
    <property type="match status" value="1"/>
</dbReference>
<evidence type="ECO:0000313" key="8">
    <source>
        <dbReference type="Proteomes" id="UP000768163"/>
    </source>
</evidence>
<dbReference type="GO" id="GO:0005886">
    <property type="term" value="C:plasma membrane"/>
    <property type="evidence" value="ECO:0007669"/>
    <property type="project" value="UniProtKB-SubCell"/>
</dbReference>
<evidence type="ECO:0000256" key="3">
    <source>
        <dbReference type="ARBA" id="ARBA00022692"/>
    </source>
</evidence>
<feature type="transmembrane region" description="Helical" evidence="6">
    <location>
        <begin position="133"/>
        <end position="151"/>
    </location>
</feature>
<evidence type="ECO:0000256" key="2">
    <source>
        <dbReference type="ARBA" id="ARBA00022475"/>
    </source>
</evidence>
<keyword evidence="2" id="KW-1003">Cell membrane</keyword>
<keyword evidence="4 6" id="KW-1133">Transmembrane helix</keyword>
<dbReference type="SUPFAM" id="SSF103473">
    <property type="entry name" value="MFS general substrate transporter"/>
    <property type="match status" value="1"/>
</dbReference>
<evidence type="ECO:0000256" key="5">
    <source>
        <dbReference type="ARBA" id="ARBA00023136"/>
    </source>
</evidence>
<feature type="transmembrane region" description="Helical" evidence="6">
    <location>
        <begin position="100"/>
        <end position="121"/>
    </location>
</feature>
<dbReference type="AlphaFoldDB" id="A0A8J8CJE4"/>
<dbReference type="GO" id="GO:0022857">
    <property type="term" value="F:transmembrane transporter activity"/>
    <property type="evidence" value="ECO:0007669"/>
    <property type="project" value="InterPro"/>
</dbReference>
<accession>A0A8J8CJE4</accession>
<gene>
    <name evidence="7" type="ORF">GW910_02505</name>
</gene>
<name>A0A8J8CJE4_9ARCH</name>
<feature type="transmembrane region" description="Helical" evidence="6">
    <location>
        <begin position="71"/>
        <end position="94"/>
    </location>
</feature>
<feature type="transmembrane region" description="Helical" evidence="6">
    <location>
        <begin position="31"/>
        <end position="51"/>
    </location>
</feature>
<dbReference type="InterPro" id="IPR011701">
    <property type="entry name" value="MFS"/>
</dbReference>
<keyword evidence="3 6" id="KW-0812">Transmembrane</keyword>
<evidence type="ECO:0000256" key="6">
    <source>
        <dbReference type="SAM" id="Phobius"/>
    </source>
</evidence>
<dbReference type="Pfam" id="PF07690">
    <property type="entry name" value="MFS_1"/>
    <property type="match status" value="1"/>
</dbReference>
<proteinExistence type="predicted"/>
<comment type="caution">
    <text evidence="7">The sequence shown here is derived from an EMBL/GenBank/DDBJ whole genome shotgun (WGS) entry which is preliminary data.</text>
</comment>
<feature type="non-terminal residue" evidence="7">
    <location>
        <position position="1"/>
    </location>
</feature>
<organism evidence="7 8">
    <name type="scientific">Candidatus Altarchaeum hamiconexum</name>
    <dbReference type="NCBI Taxonomy" id="1803513"/>
    <lineage>
        <taxon>Archaea</taxon>
        <taxon>Candidatus Altarchaeota</taxon>
        <taxon>Candidatus Altiarchaeia</taxon>
        <taxon>Candidatus Altarchaeales</taxon>
        <taxon>Candidatus Altarchaeaceae</taxon>
        <taxon>Candidatus Altarchaeum</taxon>
    </lineage>
</organism>
<reference evidence="7" key="1">
    <citation type="submission" date="2019-11" db="EMBL/GenBank/DDBJ databases">
        <title>Lipid analysis of CO2-rich subsurface aquifers suggests an autotrophy-based deep biosphere with lysolipids enriched in CPR bacteria.</title>
        <authorList>
            <person name="Probst A.J."/>
            <person name="Elling F.J."/>
            <person name="Castelle C.J."/>
            <person name="Zhu Q."/>
            <person name="Elvert M."/>
            <person name="Birarda G."/>
            <person name="Holman H.-Y."/>
            <person name="Lane K.R."/>
            <person name="Ladd B."/>
            <person name="Ryan M.C."/>
            <person name="Woyke T."/>
            <person name="Hinrichs K.-U."/>
            <person name="Banfield J.F."/>
        </authorList>
    </citation>
    <scope>NUCLEOTIDE SEQUENCE</scope>
    <source>
        <strain evidence="7">CG_2015-01_33_1645</strain>
    </source>
</reference>
<dbReference type="Proteomes" id="UP000768163">
    <property type="component" value="Unassembled WGS sequence"/>
</dbReference>
<dbReference type="PANTHER" id="PTHR42688:SF1">
    <property type="entry name" value="BLR5212 PROTEIN"/>
    <property type="match status" value="1"/>
</dbReference>
<evidence type="ECO:0000313" key="7">
    <source>
        <dbReference type="EMBL" id="NCN64934.1"/>
    </source>
</evidence>
<keyword evidence="5 6" id="KW-0472">Membrane</keyword>
<feature type="transmembrane region" description="Helical" evidence="6">
    <location>
        <begin position="221"/>
        <end position="239"/>
    </location>
</feature>
<feature type="transmembrane region" description="Helical" evidence="6">
    <location>
        <begin position="190"/>
        <end position="209"/>
    </location>
</feature>
<dbReference type="InterPro" id="IPR052425">
    <property type="entry name" value="Uncharacterized_MFS-type"/>
</dbReference>